<keyword evidence="7" id="KW-1185">Reference proteome</keyword>
<gene>
    <name evidence="6" type="ORF">Bandiella_00513</name>
</gene>
<dbReference type="Proteomes" id="UP001327219">
    <property type="component" value="Chromosome"/>
</dbReference>
<dbReference type="SUPFAM" id="SSF52540">
    <property type="entry name" value="P-loop containing nucleoside triphosphate hydrolases"/>
    <property type="match status" value="1"/>
</dbReference>
<dbReference type="SMART" id="SM00382">
    <property type="entry name" value="AAA"/>
    <property type="match status" value="1"/>
</dbReference>
<evidence type="ECO:0000256" key="1">
    <source>
        <dbReference type="ARBA" id="ARBA00022448"/>
    </source>
</evidence>
<dbReference type="Pfam" id="PF00005">
    <property type="entry name" value="ABC_tran"/>
    <property type="match status" value="1"/>
</dbReference>
<dbReference type="PROSITE" id="PS50893">
    <property type="entry name" value="ABC_TRANSPORTER_2"/>
    <property type="match status" value="1"/>
</dbReference>
<feature type="domain" description="ABC transporter" evidence="5">
    <location>
        <begin position="4"/>
        <end position="225"/>
    </location>
</feature>
<dbReference type="InterPro" id="IPR017911">
    <property type="entry name" value="MacB-like_ATP-bd"/>
</dbReference>
<dbReference type="PANTHER" id="PTHR24220">
    <property type="entry name" value="IMPORT ATP-BINDING PROTEIN"/>
    <property type="match status" value="1"/>
</dbReference>
<dbReference type="InterPro" id="IPR017871">
    <property type="entry name" value="ABC_transporter-like_CS"/>
</dbReference>
<dbReference type="InterPro" id="IPR003593">
    <property type="entry name" value="AAA+_ATPase"/>
</dbReference>
<evidence type="ECO:0000313" key="6">
    <source>
        <dbReference type="EMBL" id="WPX96401.1"/>
    </source>
</evidence>
<evidence type="ECO:0000256" key="4">
    <source>
        <dbReference type="ARBA" id="ARBA00024725"/>
    </source>
</evidence>
<dbReference type="RefSeq" id="WP_323733214.1">
    <property type="nucleotide sequence ID" value="NZ_CP110820.1"/>
</dbReference>
<dbReference type="Gene3D" id="3.40.50.300">
    <property type="entry name" value="P-loop containing nucleotide triphosphate hydrolases"/>
    <property type="match status" value="1"/>
</dbReference>
<proteinExistence type="predicted"/>
<dbReference type="PROSITE" id="PS00211">
    <property type="entry name" value="ABC_TRANSPORTER_1"/>
    <property type="match status" value="1"/>
</dbReference>
<evidence type="ECO:0000256" key="3">
    <source>
        <dbReference type="ARBA" id="ARBA00022840"/>
    </source>
</evidence>
<reference evidence="6 7" key="1">
    <citation type="submission" date="2022-11" db="EMBL/GenBank/DDBJ databases">
        <title>Host association and intracellularity evolved multiple times independently in the Rickettsiales.</title>
        <authorList>
            <person name="Castelli M."/>
            <person name="Nardi T."/>
            <person name="Gammuto L."/>
            <person name="Bellinzona G."/>
            <person name="Sabaneyeva E."/>
            <person name="Potekhin A."/>
            <person name="Serra V."/>
            <person name="Petroni G."/>
            <person name="Sassera D."/>
        </authorList>
    </citation>
    <scope>NUCLEOTIDE SEQUENCE [LARGE SCALE GENOMIC DNA]</scope>
    <source>
        <strain evidence="6 7">NDG2</strain>
    </source>
</reference>
<dbReference type="InterPro" id="IPR003439">
    <property type="entry name" value="ABC_transporter-like_ATP-bd"/>
</dbReference>
<organism evidence="6 7">
    <name type="scientific">Candidatus Bandiella euplotis</name>
    <dbReference type="NCBI Taxonomy" id="1664265"/>
    <lineage>
        <taxon>Bacteria</taxon>
        <taxon>Pseudomonadati</taxon>
        <taxon>Pseudomonadota</taxon>
        <taxon>Alphaproteobacteria</taxon>
        <taxon>Rickettsiales</taxon>
        <taxon>Candidatus Midichloriaceae</taxon>
        <taxon>Candidatus Bandiella</taxon>
    </lineage>
</organism>
<sequence>MSFISLKNISKHYCFDKTKQQILSDINLEVAKGEGIAIVGPSGSGKSTLLKIIGLLDNPSSGSIVIDGTECGLISESKQTALRRELLGFVFQSYNLLPDFTALENVLFAQEILGIKKKEAMEKAQLLFTKLNISHRYNNYPSQLSGGEQQRVAIARSLINNPKLILADEPTGNLDTENTVNVAKILESISKEHNITTITVTHDVNVAKKADKIYVLNEGKLERQS</sequence>
<evidence type="ECO:0000259" key="5">
    <source>
        <dbReference type="PROSITE" id="PS50893"/>
    </source>
</evidence>
<dbReference type="GO" id="GO:0005524">
    <property type="term" value="F:ATP binding"/>
    <property type="evidence" value="ECO:0007669"/>
    <property type="project" value="UniProtKB-KW"/>
</dbReference>
<dbReference type="EMBL" id="CP110820">
    <property type="protein sequence ID" value="WPX96401.1"/>
    <property type="molecule type" value="Genomic_DNA"/>
</dbReference>
<comment type="function">
    <text evidence="4">Part of an ABC transporter complex. Transmembrane domains (TMD) form a pore in the inner membrane and the ATP-binding domain (NBD) is responsible for energy generation.</text>
</comment>
<evidence type="ECO:0000256" key="2">
    <source>
        <dbReference type="ARBA" id="ARBA00022741"/>
    </source>
</evidence>
<keyword evidence="1" id="KW-0813">Transport</keyword>
<keyword evidence="3 6" id="KW-0067">ATP-binding</keyword>
<dbReference type="InterPro" id="IPR027417">
    <property type="entry name" value="P-loop_NTPase"/>
</dbReference>
<evidence type="ECO:0000313" key="7">
    <source>
        <dbReference type="Proteomes" id="UP001327219"/>
    </source>
</evidence>
<dbReference type="InterPro" id="IPR015854">
    <property type="entry name" value="ABC_transpr_LolD-like"/>
</dbReference>
<dbReference type="CDD" id="cd03255">
    <property type="entry name" value="ABC_MJ0796_LolCDE_FtsE"/>
    <property type="match status" value="1"/>
</dbReference>
<keyword evidence="2" id="KW-0547">Nucleotide-binding</keyword>
<accession>A0ABZ0UJW8</accession>
<name>A0ABZ0UJW8_9RICK</name>
<protein>
    <submittedName>
        <fullName evidence="6">ABC transporter ATP-binding protein</fullName>
    </submittedName>
</protein>